<sequence length="643" mass="72477">MGLSLSSFLKLFEKKKNTFEKQNNPTHTNSNPIATPGLLTLDISSQHVQLYSASPENISNDALRVAAEVMTPGNDLPHTPFIRLLSGTLAEFLQYSGADASRWLINTAHDLCDPKHRRGSLYILRGEEWVLVVDADPLTASQYLYHLGPGVTVGLSKISRRAGRSRTSTIGNASTMANHVMQRDGKCWVTRARRILINSHICPKRMGDHTARNILRTFTTLDPSADVSIFDEIFGLNLISYLDVRSLYLLISKISIDQPFRAFMSAMCLPIQMMKITLWLEYLKEETTATTTLSFMGNLQALPNPTATIFLQQAYFTGTTCNVSSGDLGMITIKTFQIFISLNFLFGWKGILMTMAQTYFITTAMNVESLSYASTSTCTPTANFESSGDAAKTVFNRTDSSRKIMTNGKVWARTFSCKTATQHAHLGYEYFLTVNDEARSLSLHIEYFWKGPWSPSHGLFFFVSLPMDRLCAACVDNSSAQNRYVPPCVIILSIVCFTIPNPSPDLQVSYPNELPLGSRIYQRRPSNSRYQSLVPIPRKYSREDGTCRCLPRHIRNIPDVYVFSVIPNPLVFDASGCRASRPPQFWRVYLPSLVLHTGFYIMTVYRAVSTPNYWKRAPIRKQVLRECYLTVLIDIQLPWASHQ</sequence>
<dbReference type="Proteomes" id="UP000001194">
    <property type="component" value="Unassembled WGS sequence"/>
</dbReference>
<reference evidence="1 2" key="1">
    <citation type="journal article" date="2008" name="Nature">
        <title>The genome of Laccaria bicolor provides insights into mycorrhizal symbiosis.</title>
        <authorList>
            <person name="Martin F."/>
            <person name="Aerts A."/>
            <person name="Ahren D."/>
            <person name="Brun A."/>
            <person name="Danchin E.G.J."/>
            <person name="Duchaussoy F."/>
            <person name="Gibon J."/>
            <person name="Kohler A."/>
            <person name="Lindquist E."/>
            <person name="Pereda V."/>
            <person name="Salamov A."/>
            <person name="Shapiro H.J."/>
            <person name="Wuyts J."/>
            <person name="Blaudez D."/>
            <person name="Buee M."/>
            <person name="Brokstein P."/>
            <person name="Canbaeck B."/>
            <person name="Cohen D."/>
            <person name="Courty P.E."/>
            <person name="Coutinho P.M."/>
            <person name="Delaruelle C."/>
            <person name="Detter J.C."/>
            <person name="Deveau A."/>
            <person name="DiFazio S."/>
            <person name="Duplessis S."/>
            <person name="Fraissinet-Tachet L."/>
            <person name="Lucic E."/>
            <person name="Frey-Klett P."/>
            <person name="Fourrey C."/>
            <person name="Feussner I."/>
            <person name="Gay G."/>
            <person name="Grimwood J."/>
            <person name="Hoegger P.J."/>
            <person name="Jain P."/>
            <person name="Kilaru S."/>
            <person name="Labbe J."/>
            <person name="Lin Y.C."/>
            <person name="Legue V."/>
            <person name="Le Tacon F."/>
            <person name="Marmeisse R."/>
            <person name="Melayah D."/>
            <person name="Montanini B."/>
            <person name="Muratet M."/>
            <person name="Nehls U."/>
            <person name="Niculita-Hirzel H."/>
            <person name="Oudot-Le Secq M.P."/>
            <person name="Peter M."/>
            <person name="Quesneville H."/>
            <person name="Rajashekar B."/>
            <person name="Reich M."/>
            <person name="Rouhier N."/>
            <person name="Schmutz J."/>
            <person name="Yin T."/>
            <person name="Chalot M."/>
            <person name="Henrissat B."/>
            <person name="Kuees U."/>
            <person name="Lucas S."/>
            <person name="Van de Peer Y."/>
            <person name="Podila G.K."/>
            <person name="Polle A."/>
            <person name="Pukkila P.J."/>
            <person name="Richardson P.M."/>
            <person name="Rouze P."/>
            <person name="Sanders I.R."/>
            <person name="Stajich J.E."/>
            <person name="Tunlid A."/>
            <person name="Tuskan G."/>
            <person name="Grigoriev I.V."/>
        </authorList>
    </citation>
    <scope>NUCLEOTIDE SEQUENCE [LARGE SCALE GENOMIC DNA]</scope>
    <source>
        <strain evidence="2">S238N-H82 / ATCC MYA-4686</strain>
    </source>
</reference>
<dbReference type="RefSeq" id="XP_001873560.1">
    <property type="nucleotide sequence ID" value="XM_001873525.1"/>
</dbReference>
<dbReference type="InParanoid" id="B0CNT7"/>
<organism evidence="2">
    <name type="scientific">Laccaria bicolor (strain S238N-H82 / ATCC MYA-4686)</name>
    <name type="common">Bicoloured deceiver</name>
    <name type="synonym">Laccaria laccata var. bicolor</name>
    <dbReference type="NCBI Taxonomy" id="486041"/>
    <lineage>
        <taxon>Eukaryota</taxon>
        <taxon>Fungi</taxon>
        <taxon>Dikarya</taxon>
        <taxon>Basidiomycota</taxon>
        <taxon>Agaricomycotina</taxon>
        <taxon>Agaricomycetes</taxon>
        <taxon>Agaricomycetidae</taxon>
        <taxon>Agaricales</taxon>
        <taxon>Agaricineae</taxon>
        <taxon>Hydnangiaceae</taxon>
        <taxon>Laccaria</taxon>
    </lineage>
</organism>
<proteinExistence type="predicted"/>
<name>B0CNT7_LACBS</name>
<dbReference type="HOGENOM" id="CLU_425811_0_0_1"/>
<gene>
    <name evidence="1" type="ORF">LACBIDRAFT_291827</name>
</gene>
<evidence type="ECO:0000313" key="2">
    <source>
        <dbReference type="Proteomes" id="UP000001194"/>
    </source>
</evidence>
<accession>B0CNT7</accession>
<protein>
    <submittedName>
        <fullName evidence="1">Predicted protein</fullName>
    </submittedName>
</protein>
<dbReference type="AlphaFoldDB" id="B0CNT7"/>
<evidence type="ECO:0000313" key="1">
    <source>
        <dbReference type="EMBL" id="EDR15352.1"/>
    </source>
</evidence>
<dbReference type="GeneID" id="6069404"/>
<dbReference type="KEGG" id="lbc:LACBIDRAFT_291827"/>
<dbReference type="EMBL" id="DS547091">
    <property type="protein sequence ID" value="EDR15352.1"/>
    <property type="molecule type" value="Genomic_DNA"/>
</dbReference>
<keyword evidence="2" id="KW-1185">Reference proteome</keyword>
<dbReference type="OrthoDB" id="3141919at2759"/>